<dbReference type="InterPro" id="IPR036397">
    <property type="entry name" value="RNaseH_sf"/>
</dbReference>
<dbReference type="GO" id="GO:0003676">
    <property type="term" value="F:nucleic acid binding"/>
    <property type="evidence" value="ECO:0007669"/>
    <property type="project" value="InterPro"/>
</dbReference>
<dbReference type="InParanoid" id="A0A218Z3W6"/>
<evidence type="ECO:0000313" key="2">
    <source>
        <dbReference type="EMBL" id="OWP02394.1"/>
    </source>
</evidence>
<dbReference type="OrthoDB" id="245563at2759"/>
<proteinExistence type="predicted"/>
<gene>
    <name evidence="2" type="ORF">B2J93_3182</name>
</gene>
<reference evidence="2 3" key="1">
    <citation type="submission" date="2017-04" db="EMBL/GenBank/DDBJ databases">
        <title>Draft genome sequence of Marssonina coronaria NL1: causal agent of apple blotch.</title>
        <authorList>
            <person name="Cheng Q."/>
        </authorList>
    </citation>
    <scope>NUCLEOTIDE SEQUENCE [LARGE SCALE GENOMIC DNA]</scope>
    <source>
        <strain evidence="2 3">NL1</strain>
    </source>
</reference>
<evidence type="ECO:0000256" key="1">
    <source>
        <dbReference type="SAM" id="MobiDB-lite"/>
    </source>
</evidence>
<organism evidence="2 3">
    <name type="scientific">Diplocarpon coronariae</name>
    <dbReference type="NCBI Taxonomy" id="2795749"/>
    <lineage>
        <taxon>Eukaryota</taxon>
        <taxon>Fungi</taxon>
        <taxon>Dikarya</taxon>
        <taxon>Ascomycota</taxon>
        <taxon>Pezizomycotina</taxon>
        <taxon>Leotiomycetes</taxon>
        <taxon>Helotiales</taxon>
        <taxon>Drepanopezizaceae</taxon>
        <taxon>Diplocarpon</taxon>
    </lineage>
</organism>
<evidence type="ECO:0008006" key="4">
    <source>
        <dbReference type="Google" id="ProtNLM"/>
    </source>
</evidence>
<sequence>MNLLPEKSQLSPTKIGSISIPQPPTSISLTTGKKVCFPHRLRKCDDCGKDYTTGDSDEDGPYGPFDDVEEDTNVLVLEGSSVKFVPQLDQQLLGAPVAHKNQQRTEYGLPVTPRPLSSLETTYCETCHLTWLVGEAGELGKAKEHPCHRNHTDTEGTSRSILVYVASFRVCNGPKVGGIRNGFGLFFGLGSKYNIQESVILESPTKQKTELTAIIRALEVVHSNILPARRDILVTAVNRDCAAALSDATALRVIIVTSHEKIVDVMCFEPKEGKENEGLTITSSHLSSNIQQNSIDKNSRLKKKYPEYQLLKRKATELHEDWNSTIQYHYVQEDDNKDATMLARRATSYPPLDSDPEIL</sequence>
<protein>
    <recommendedName>
        <fullName evidence="4">RNase H type-1 domain-containing protein</fullName>
    </recommendedName>
</protein>
<keyword evidence="3" id="KW-1185">Reference proteome</keyword>
<accession>A0A218Z3W6</accession>
<dbReference type="EMBL" id="MZNU01000236">
    <property type="protein sequence ID" value="OWP02394.1"/>
    <property type="molecule type" value="Genomic_DNA"/>
</dbReference>
<name>A0A218Z3W6_9HELO</name>
<dbReference type="Proteomes" id="UP000242519">
    <property type="component" value="Unassembled WGS sequence"/>
</dbReference>
<dbReference type="STRING" id="503106.A0A218Z3W6"/>
<comment type="caution">
    <text evidence="2">The sequence shown here is derived from an EMBL/GenBank/DDBJ whole genome shotgun (WGS) entry which is preliminary data.</text>
</comment>
<feature type="region of interest" description="Disordered" evidence="1">
    <location>
        <begin position="1"/>
        <end position="24"/>
    </location>
</feature>
<evidence type="ECO:0000313" key="3">
    <source>
        <dbReference type="Proteomes" id="UP000242519"/>
    </source>
</evidence>
<dbReference type="AlphaFoldDB" id="A0A218Z3W6"/>
<dbReference type="Gene3D" id="3.30.420.10">
    <property type="entry name" value="Ribonuclease H-like superfamily/Ribonuclease H"/>
    <property type="match status" value="1"/>
</dbReference>